<reference evidence="1" key="2">
    <citation type="submission" date="2014-03" db="EMBL/GenBank/DDBJ databases">
        <title>Candidatus Competibacter-lineage genomes retrieved from metagenomes reveal functional metabolic diversity.</title>
        <authorList>
            <person name="McIlroy S.J."/>
            <person name="Albertsen M."/>
            <person name="Andresen E.K."/>
            <person name="Saunders A.M."/>
            <person name="Kristiansen R."/>
            <person name="Stokholm-Bjerregaard M."/>
            <person name="Nielsen K.L."/>
            <person name="Nielsen P.H."/>
        </authorList>
    </citation>
    <scope>NUCLEOTIDE SEQUENCE</scope>
    <source>
        <strain evidence="1">Run_A_D11</strain>
    </source>
</reference>
<evidence type="ECO:0000313" key="1">
    <source>
        <dbReference type="EMBL" id="CDI01619.1"/>
    </source>
</evidence>
<dbReference type="EMBL" id="CBTJ020000024">
    <property type="protein sequence ID" value="CDI01619.1"/>
    <property type="molecule type" value="Genomic_DNA"/>
</dbReference>
<reference evidence="1" key="1">
    <citation type="submission" date="2013-07" db="EMBL/GenBank/DDBJ databases">
        <authorList>
            <person name="McIlroy S."/>
        </authorList>
    </citation>
    <scope>NUCLEOTIDE SEQUENCE [LARGE SCALE GENOMIC DNA]</scope>
    <source>
        <strain evidence="1">Run_A_D11</strain>
    </source>
</reference>
<evidence type="ECO:0008006" key="3">
    <source>
        <dbReference type="Google" id="ProtNLM"/>
    </source>
</evidence>
<accession>W6M4T6</accession>
<comment type="caution">
    <text evidence="1">The sequence shown here is derived from an EMBL/GenBank/DDBJ whole genome shotgun (WGS) entry which is preliminary data.</text>
</comment>
<dbReference type="Proteomes" id="UP000035760">
    <property type="component" value="Unassembled WGS sequence"/>
</dbReference>
<protein>
    <recommendedName>
        <fullName evidence="3">CheW-like domain-containing protein</fullName>
    </recommendedName>
</protein>
<keyword evidence="2" id="KW-1185">Reference proteome</keyword>
<gene>
    <name evidence="1" type="ORF">BN873_190013</name>
</gene>
<dbReference type="RefSeq" id="WP_048670920.1">
    <property type="nucleotide sequence ID" value="NZ_CBTJ020000024.1"/>
</dbReference>
<dbReference type="STRING" id="1400863.BN873_190013"/>
<organism evidence="1 2">
    <name type="scientific">Candidatus Competibacter denitrificans Run_A_D11</name>
    <dbReference type="NCBI Taxonomy" id="1400863"/>
    <lineage>
        <taxon>Bacteria</taxon>
        <taxon>Pseudomonadati</taxon>
        <taxon>Pseudomonadota</taxon>
        <taxon>Gammaproteobacteria</taxon>
        <taxon>Candidatus Competibacteraceae</taxon>
        <taxon>Candidatus Competibacter</taxon>
    </lineage>
</organism>
<sequence>MNKMEKAVETVAHKVSALVVAQIDGQRLLLPQREVVSLESVMDIRQEGARFPAAGLIPWAGQEWPVYCLQGDLLAVTLDLPPQRRICVLLHDGYYGLAMVCDQVEMLVRPPRARYPLPPCMAKSDSLIEWLVVHEETVSCVTTAARLVAYCQRAINQEPGNG</sequence>
<evidence type="ECO:0000313" key="2">
    <source>
        <dbReference type="Proteomes" id="UP000035760"/>
    </source>
</evidence>
<name>W6M4T6_9GAMM</name>
<dbReference type="AlphaFoldDB" id="W6M4T6"/>
<proteinExistence type="predicted"/>
<dbReference type="OrthoDB" id="5625118at2"/>